<keyword evidence="4 9" id="KW-0812">Transmembrane</keyword>
<evidence type="ECO:0000313" key="12">
    <source>
        <dbReference type="Proteomes" id="UP001612915"/>
    </source>
</evidence>
<comment type="subunit">
    <text evidence="9">The Tat system comprises two distinct complexes: a TatABC complex, containing multiple copies of TatA, TatB and TatC subunits, and a separate TatA complex, containing only TatA subunits. Substrates initially bind to the TatABC complex, which probably triggers association of the separate TatA complex to form the active translocon.</text>
</comment>
<evidence type="ECO:0000256" key="3">
    <source>
        <dbReference type="ARBA" id="ARBA00022475"/>
    </source>
</evidence>
<reference evidence="11 12" key="1">
    <citation type="submission" date="2024-10" db="EMBL/GenBank/DDBJ databases">
        <title>The Natural Products Discovery Center: Release of the First 8490 Sequenced Strains for Exploring Actinobacteria Biosynthetic Diversity.</title>
        <authorList>
            <person name="Kalkreuter E."/>
            <person name="Kautsar S.A."/>
            <person name="Yang D."/>
            <person name="Bader C.D."/>
            <person name="Teijaro C.N."/>
            <person name="Fluegel L."/>
            <person name="Davis C.M."/>
            <person name="Simpson J.R."/>
            <person name="Lauterbach L."/>
            <person name="Steele A.D."/>
            <person name="Gui C."/>
            <person name="Meng S."/>
            <person name="Li G."/>
            <person name="Viehrig K."/>
            <person name="Ye F."/>
            <person name="Su P."/>
            <person name="Kiefer A.F."/>
            <person name="Nichols A."/>
            <person name="Cepeda A.J."/>
            <person name="Yan W."/>
            <person name="Fan B."/>
            <person name="Jiang Y."/>
            <person name="Adhikari A."/>
            <person name="Zheng C.-J."/>
            <person name="Schuster L."/>
            <person name="Cowan T.M."/>
            <person name="Smanski M.J."/>
            <person name="Chevrette M.G."/>
            <person name="De Carvalho L.P.S."/>
            <person name="Shen B."/>
        </authorList>
    </citation>
    <scope>NUCLEOTIDE SEQUENCE [LARGE SCALE GENOMIC DNA]</scope>
    <source>
        <strain evidence="11 12">NPDC049639</strain>
    </source>
</reference>
<dbReference type="HAMAP" id="MF_00236">
    <property type="entry name" value="TatA_E"/>
    <property type="match status" value="1"/>
</dbReference>
<sequence>MGFLREPSHLLIVAIVVIVLFGSRRLPDASRSLGRSLRIFKSEMQQMKDDNPSAGKKPANTDAPVEGRVVNNTDNTDHSATSATRPEQADAHRDA</sequence>
<evidence type="ECO:0000256" key="10">
    <source>
        <dbReference type="SAM" id="MobiDB-lite"/>
    </source>
</evidence>
<evidence type="ECO:0000256" key="1">
    <source>
        <dbReference type="ARBA" id="ARBA00004162"/>
    </source>
</evidence>
<comment type="caution">
    <text evidence="11">The sequence shown here is derived from an EMBL/GenBank/DDBJ whole genome shotgun (WGS) entry which is preliminary data.</text>
</comment>
<dbReference type="InterPro" id="IPR003369">
    <property type="entry name" value="TatA/B/E"/>
</dbReference>
<dbReference type="PANTHER" id="PTHR42982:SF8">
    <property type="entry name" value="SEC-INDEPENDENT PROTEIN TRANSLOCASE PROTEIN TATA"/>
    <property type="match status" value="1"/>
</dbReference>
<dbReference type="InterPro" id="IPR006312">
    <property type="entry name" value="TatA/E"/>
</dbReference>
<evidence type="ECO:0000256" key="2">
    <source>
        <dbReference type="ARBA" id="ARBA00022448"/>
    </source>
</evidence>
<comment type="similarity">
    <text evidence="9">Belongs to the TatA/E family.</text>
</comment>
<protein>
    <recommendedName>
        <fullName evidence="9">Sec-independent protein translocase protein TatA</fullName>
    </recommendedName>
</protein>
<evidence type="ECO:0000313" key="11">
    <source>
        <dbReference type="EMBL" id="MFI7589103.1"/>
    </source>
</evidence>
<organism evidence="11 12">
    <name type="scientific">Spongisporangium articulatum</name>
    <dbReference type="NCBI Taxonomy" id="3362603"/>
    <lineage>
        <taxon>Bacteria</taxon>
        <taxon>Bacillati</taxon>
        <taxon>Actinomycetota</taxon>
        <taxon>Actinomycetes</taxon>
        <taxon>Kineosporiales</taxon>
        <taxon>Kineosporiaceae</taxon>
        <taxon>Spongisporangium</taxon>
    </lineage>
</organism>
<comment type="subcellular location">
    <subcellularLocation>
        <location evidence="1 9">Cell membrane</location>
        <topology evidence="1 9">Single-pass membrane protein</topology>
    </subcellularLocation>
</comment>
<dbReference type="NCBIfam" id="NF001854">
    <property type="entry name" value="PRK00575.1"/>
    <property type="match status" value="1"/>
</dbReference>
<evidence type="ECO:0000256" key="5">
    <source>
        <dbReference type="ARBA" id="ARBA00022927"/>
    </source>
</evidence>
<evidence type="ECO:0000256" key="6">
    <source>
        <dbReference type="ARBA" id="ARBA00022989"/>
    </source>
</evidence>
<dbReference type="Proteomes" id="UP001612915">
    <property type="component" value="Unassembled WGS sequence"/>
</dbReference>
<evidence type="ECO:0000256" key="4">
    <source>
        <dbReference type="ARBA" id="ARBA00022692"/>
    </source>
</evidence>
<dbReference type="PANTHER" id="PTHR42982">
    <property type="entry name" value="SEC-INDEPENDENT PROTEIN TRANSLOCASE PROTEIN TATA"/>
    <property type="match status" value="1"/>
</dbReference>
<dbReference type="Gene3D" id="1.20.5.3310">
    <property type="match status" value="1"/>
</dbReference>
<keyword evidence="12" id="KW-1185">Reference proteome</keyword>
<evidence type="ECO:0000256" key="7">
    <source>
        <dbReference type="ARBA" id="ARBA00023010"/>
    </source>
</evidence>
<keyword evidence="8 9" id="KW-0472">Membrane</keyword>
<feature type="compositionally biased region" description="Polar residues" evidence="10">
    <location>
        <begin position="70"/>
        <end position="85"/>
    </location>
</feature>
<keyword evidence="6 9" id="KW-1133">Transmembrane helix</keyword>
<keyword evidence="7 9" id="KW-0811">Translocation</keyword>
<name>A0ABW8AT06_9ACTN</name>
<proteinExistence type="inferred from homology"/>
<accession>A0ABW8AT06</accession>
<dbReference type="Pfam" id="PF02416">
    <property type="entry name" value="TatA_B_E"/>
    <property type="match status" value="1"/>
</dbReference>
<dbReference type="RefSeq" id="WP_398283460.1">
    <property type="nucleotide sequence ID" value="NZ_JBITLV010000006.1"/>
</dbReference>
<keyword evidence="3 9" id="KW-1003">Cell membrane</keyword>
<dbReference type="EMBL" id="JBITLV010000006">
    <property type="protein sequence ID" value="MFI7589103.1"/>
    <property type="molecule type" value="Genomic_DNA"/>
</dbReference>
<keyword evidence="5 9" id="KW-0653">Protein transport</keyword>
<evidence type="ECO:0000256" key="8">
    <source>
        <dbReference type="ARBA" id="ARBA00023136"/>
    </source>
</evidence>
<feature type="region of interest" description="Disordered" evidence="10">
    <location>
        <begin position="43"/>
        <end position="95"/>
    </location>
</feature>
<keyword evidence="2 9" id="KW-0813">Transport</keyword>
<comment type="function">
    <text evidence="9">Part of the twin-arginine translocation (Tat) system that transports large folded proteins containing a characteristic twin-arginine motif in their signal peptide across membranes. TatA could form the protein-conducting channel of the Tat system.</text>
</comment>
<gene>
    <name evidence="9 11" type="primary">tatA</name>
    <name evidence="11" type="ORF">ACIB24_18730</name>
</gene>
<evidence type="ECO:0000256" key="9">
    <source>
        <dbReference type="HAMAP-Rule" id="MF_00236"/>
    </source>
</evidence>